<evidence type="ECO:0000256" key="4">
    <source>
        <dbReference type="ARBA" id="ARBA00023136"/>
    </source>
</evidence>
<evidence type="ECO:0000256" key="3">
    <source>
        <dbReference type="ARBA" id="ARBA00022989"/>
    </source>
</evidence>
<proteinExistence type="predicted"/>
<comment type="subcellular location">
    <subcellularLocation>
        <location evidence="1">Membrane</location>
        <topology evidence="1">Multi-pass membrane protein</topology>
    </subcellularLocation>
</comment>
<sequence length="144" mass="16439">MNISFLSFKNLGITILISFRTLFAFFWLAAGINKLNSEWMTSNVLEEVFLQRLTELPPDSFAVLYLNNFAIPFYQLIGWIVTLGELYSSIGLLIGLTTRCSAGVSLFILFNFAIGGYYDASLLPFFILVFLFLWYPTGHWFGMD</sequence>
<evidence type="ECO:0000256" key="2">
    <source>
        <dbReference type="ARBA" id="ARBA00022692"/>
    </source>
</evidence>
<evidence type="ECO:0000256" key="5">
    <source>
        <dbReference type="SAM" id="Phobius"/>
    </source>
</evidence>
<evidence type="ECO:0000256" key="1">
    <source>
        <dbReference type="ARBA" id="ARBA00004141"/>
    </source>
</evidence>
<feature type="non-terminal residue" evidence="6">
    <location>
        <position position="144"/>
    </location>
</feature>
<name>A0A382PV06_9ZZZZ</name>
<keyword evidence="4 5" id="KW-0472">Membrane</keyword>
<feature type="transmembrane region" description="Helical" evidence="5">
    <location>
        <begin position="108"/>
        <end position="135"/>
    </location>
</feature>
<evidence type="ECO:0008006" key="7">
    <source>
        <dbReference type="Google" id="ProtNLM"/>
    </source>
</evidence>
<dbReference type="InterPro" id="IPR032808">
    <property type="entry name" value="DoxX"/>
</dbReference>
<dbReference type="Pfam" id="PF07681">
    <property type="entry name" value="DoxX"/>
    <property type="match status" value="1"/>
</dbReference>
<protein>
    <recommendedName>
        <fullName evidence="7">TQO small subunit DoxD domain-containing protein</fullName>
    </recommendedName>
</protein>
<accession>A0A382PV06</accession>
<dbReference type="EMBL" id="UINC01109167">
    <property type="protein sequence ID" value="SVC75801.1"/>
    <property type="molecule type" value="Genomic_DNA"/>
</dbReference>
<keyword evidence="2 5" id="KW-0812">Transmembrane</keyword>
<gene>
    <name evidence="6" type="ORF">METZ01_LOCUS328655</name>
</gene>
<dbReference type="GO" id="GO:0016020">
    <property type="term" value="C:membrane"/>
    <property type="evidence" value="ECO:0007669"/>
    <property type="project" value="UniProtKB-SubCell"/>
</dbReference>
<reference evidence="6" key="1">
    <citation type="submission" date="2018-05" db="EMBL/GenBank/DDBJ databases">
        <authorList>
            <person name="Lanie J.A."/>
            <person name="Ng W.-L."/>
            <person name="Kazmierczak K.M."/>
            <person name="Andrzejewski T.M."/>
            <person name="Davidsen T.M."/>
            <person name="Wayne K.J."/>
            <person name="Tettelin H."/>
            <person name="Glass J.I."/>
            <person name="Rusch D."/>
            <person name="Podicherti R."/>
            <person name="Tsui H.-C.T."/>
            <person name="Winkler M.E."/>
        </authorList>
    </citation>
    <scope>NUCLEOTIDE SEQUENCE</scope>
</reference>
<organism evidence="6">
    <name type="scientific">marine metagenome</name>
    <dbReference type="NCBI Taxonomy" id="408172"/>
    <lineage>
        <taxon>unclassified sequences</taxon>
        <taxon>metagenomes</taxon>
        <taxon>ecological metagenomes</taxon>
    </lineage>
</organism>
<feature type="transmembrane region" description="Helical" evidence="5">
    <location>
        <begin position="12"/>
        <end position="32"/>
    </location>
</feature>
<keyword evidence="3 5" id="KW-1133">Transmembrane helix</keyword>
<dbReference type="AlphaFoldDB" id="A0A382PV06"/>
<evidence type="ECO:0000313" key="6">
    <source>
        <dbReference type="EMBL" id="SVC75801.1"/>
    </source>
</evidence>